<dbReference type="OrthoDB" id="8963296at2759"/>
<gene>
    <name evidence="2" type="ORF">Baya_5599</name>
</gene>
<name>A0A556TW55_BAGYA</name>
<sequence>MQQRFKKEACHALVAILFLHIIHDLEGSCSNRGVGQSIRRYKGTESQAQKCTVGRGLRHSDWMIAGSRSSNQGFSASAVCLSGLAEEPAHLMPAKSKSAYLKPAKPELAHHVPAMTDPAHLVPGKPEPAGLVCEKPELAHLMPVKPAPAHPVPAKPEPA</sequence>
<evidence type="ECO:0000313" key="3">
    <source>
        <dbReference type="Proteomes" id="UP000319801"/>
    </source>
</evidence>
<comment type="caution">
    <text evidence="2">The sequence shown here is derived from an EMBL/GenBank/DDBJ whole genome shotgun (WGS) entry which is preliminary data.</text>
</comment>
<accession>A0A556TW55</accession>
<keyword evidence="1" id="KW-0732">Signal</keyword>
<dbReference type="EMBL" id="VCAZ01000023">
    <property type="protein sequence ID" value="TSK92885.1"/>
    <property type="molecule type" value="Genomic_DNA"/>
</dbReference>
<protein>
    <submittedName>
        <fullName evidence="2">Protein piccolo</fullName>
    </submittedName>
</protein>
<proteinExistence type="predicted"/>
<organism evidence="2 3">
    <name type="scientific">Bagarius yarrelli</name>
    <name type="common">Goonch</name>
    <name type="synonym">Bagrus yarrelli</name>
    <dbReference type="NCBI Taxonomy" id="175774"/>
    <lineage>
        <taxon>Eukaryota</taxon>
        <taxon>Metazoa</taxon>
        <taxon>Chordata</taxon>
        <taxon>Craniata</taxon>
        <taxon>Vertebrata</taxon>
        <taxon>Euteleostomi</taxon>
        <taxon>Actinopterygii</taxon>
        <taxon>Neopterygii</taxon>
        <taxon>Teleostei</taxon>
        <taxon>Ostariophysi</taxon>
        <taxon>Siluriformes</taxon>
        <taxon>Sisoridae</taxon>
        <taxon>Sisorinae</taxon>
        <taxon>Bagarius</taxon>
    </lineage>
</organism>
<dbReference type="Proteomes" id="UP000319801">
    <property type="component" value="Unassembled WGS sequence"/>
</dbReference>
<evidence type="ECO:0000313" key="2">
    <source>
        <dbReference type="EMBL" id="TSK92885.1"/>
    </source>
</evidence>
<feature type="signal peptide" evidence="1">
    <location>
        <begin position="1"/>
        <end position="27"/>
    </location>
</feature>
<feature type="chain" id="PRO_5021819956" evidence="1">
    <location>
        <begin position="28"/>
        <end position="159"/>
    </location>
</feature>
<keyword evidence="3" id="KW-1185">Reference proteome</keyword>
<evidence type="ECO:0000256" key="1">
    <source>
        <dbReference type="SAM" id="SignalP"/>
    </source>
</evidence>
<reference evidence="2 3" key="1">
    <citation type="journal article" date="2019" name="Genome Biol. Evol.">
        <title>Whole-Genome Sequencing of the Giant Devil Catfish, Bagarius yarrelli.</title>
        <authorList>
            <person name="Jiang W."/>
            <person name="Lv Y."/>
            <person name="Cheng L."/>
            <person name="Yang K."/>
            <person name="Chao B."/>
            <person name="Wang X."/>
            <person name="Li Y."/>
            <person name="Pan X."/>
            <person name="You X."/>
            <person name="Zhang Y."/>
            <person name="Yang J."/>
            <person name="Li J."/>
            <person name="Zhang X."/>
            <person name="Liu S."/>
            <person name="Sun C."/>
            <person name="Yang J."/>
            <person name="Shi Q."/>
        </authorList>
    </citation>
    <scope>NUCLEOTIDE SEQUENCE [LARGE SCALE GENOMIC DNA]</scope>
    <source>
        <strain evidence="2">JWS20170419001</strain>
        <tissue evidence="2">Muscle</tissue>
    </source>
</reference>
<dbReference type="AlphaFoldDB" id="A0A556TW55"/>